<sequence length="189" mass="20266">MSLSLRTKLNEIINTKKTITIMAVLYKSFQSVLEDKNHKKMFHPRVIYTANISTSQIAKEIAAYSSLSSGDVKNTLDNLVTVMGQHLQASESVSLDGFGTFRMVMKSNGKGVETSEEVSAAQASLTVRFLPNFTKNPDRTTATRSLVTGAKCVRFDRTDTPASGSGNTNKPGGGDGGEGDGEEAPDPTV</sequence>
<dbReference type="GO" id="GO:0006260">
    <property type="term" value="P:DNA replication"/>
    <property type="evidence" value="ECO:0007669"/>
    <property type="project" value="UniProtKB-KW"/>
</dbReference>
<dbReference type="Gene3D" id="4.10.520.10">
    <property type="entry name" value="IHF-like DNA-binding proteins"/>
    <property type="match status" value="1"/>
</dbReference>
<dbReference type="InterPro" id="IPR010992">
    <property type="entry name" value="IHF-like_DNA-bd_dom_sf"/>
</dbReference>
<evidence type="ECO:0000256" key="3">
    <source>
        <dbReference type="ARBA" id="ARBA00011738"/>
    </source>
</evidence>
<evidence type="ECO:0000256" key="6">
    <source>
        <dbReference type="ARBA" id="ARBA00022921"/>
    </source>
</evidence>
<dbReference type="GO" id="GO:0030527">
    <property type="term" value="F:structural constituent of chromatin"/>
    <property type="evidence" value="ECO:0007669"/>
    <property type="project" value="InterPro"/>
</dbReference>
<dbReference type="Pfam" id="PF18291">
    <property type="entry name" value="HU-HIG"/>
    <property type="match status" value="1"/>
</dbReference>
<feature type="compositionally biased region" description="Acidic residues" evidence="11">
    <location>
        <begin position="177"/>
        <end position="189"/>
    </location>
</feature>
<evidence type="ECO:0000256" key="8">
    <source>
        <dbReference type="ARBA" id="ARBA00033120"/>
    </source>
</evidence>
<evidence type="ECO:0000256" key="10">
    <source>
        <dbReference type="ARBA" id="ARBA00046140"/>
    </source>
</evidence>
<feature type="domain" description="HU" evidence="12">
    <location>
        <begin position="22"/>
        <end position="131"/>
    </location>
</feature>
<evidence type="ECO:0000256" key="5">
    <source>
        <dbReference type="ARBA" id="ARBA00022705"/>
    </source>
</evidence>
<protein>
    <recommendedName>
        <fullName evidence="4">Viral histone-like protein</fullName>
    </recommendedName>
    <alternativeName>
        <fullName evidence="9">DNA-binding protein pA104R</fullName>
    </alternativeName>
    <alternativeName>
        <fullName evidence="8">pA104R</fullName>
    </alternativeName>
</protein>
<feature type="region of interest" description="Disordered" evidence="11">
    <location>
        <begin position="153"/>
        <end position="189"/>
    </location>
</feature>
<dbReference type="InterPro" id="IPR041607">
    <property type="entry name" value="HU-HIG"/>
</dbReference>
<dbReference type="Proteomes" id="UP000500882">
    <property type="component" value="Chromosome"/>
</dbReference>
<evidence type="ECO:0000256" key="2">
    <source>
        <dbReference type="ARBA" id="ARBA00010529"/>
    </source>
</evidence>
<comment type="subunit">
    <text evidence="3">Homodimer.</text>
</comment>
<dbReference type="AlphaFoldDB" id="A0A679HN96"/>
<dbReference type="NCBIfam" id="TIGR01201">
    <property type="entry name" value="HU_rel"/>
    <property type="match status" value="1"/>
</dbReference>
<evidence type="ECO:0000256" key="4">
    <source>
        <dbReference type="ARBA" id="ARBA00016145"/>
    </source>
</evidence>
<dbReference type="GO" id="GO:0003677">
    <property type="term" value="F:DNA binding"/>
    <property type="evidence" value="ECO:0007669"/>
    <property type="project" value="UniProtKB-KW"/>
</dbReference>
<proteinExistence type="inferred from homology"/>
<dbReference type="PANTHER" id="PTHR33175:SF13">
    <property type="entry name" value="HISTONE-LIKE PROTEIN"/>
    <property type="match status" value="1"/>
</dbReference>
<name>A0A679HN96_BACT4</name>
<keyword evidence="5" id="KW-0235">DNA replication</keyword>
<organism evidence="13 14">
    <name type="scientific">Bacteroides thetaiotaomicron</name>
    <dbReference type="NCBI Taxonomy" id="818"/>
    <lineage>
        <taxon>Bacteria</taxon>
        <taxon>Pseudomonadati</taxon>
        <taxon>Bacteroidota</taxon>
        <taxon>Bacteroidia</taxon>
        <taxon>Bacteroidales</taxon>
        <taxon>Bacteroidaceae</taxon>
        <taxon>Bacteroides</taxon>
    </lineage>
</organism>
<evidence type="ECO:0000256" key="11">
    <source>
        <dbReference type="SAM" id="MobiDB-lite"/>
    </source>
</evidence>
<evidence type="ECO:0000313" key="14">
    <source>
        <dbReference type="Proteomes" id="UP000500882"/>
    </source>
</evidence>
<evidence type="ECO:0000256" key="1">
    <source>
        <dbReference type="ARBA" id="ARBA00004328"/>
    </source>
</evidence>
<evidence type="ECO:0000313" key="13">
    <source>
        <dbReference type="EMBL" id="BCA52516.1"/>
    </source>
</evidence>
<evidence type="ECO:0000259" key="12">
    <source>
        <dbReference type="Pfam" id="PF18291"/>
    </source>
</evidence>
<dbReference type="PANTHER" id="PTHR33175">
    <property type="entry name" value="DNA-BINDING PROTEIN HU"/>
    <property type="match status" value="1"/>
</dbReference>
<gene>
    <name evidence="13" type="ORF">BatF92_44580</name>
</gene>
<evidence type="ECO:0000256" key="9">
    <source>
        <dbReference type="ARBA" id="ARBA00033227"/>
    </source>
</evidence>
<comment type="function">
    <text evidence="10">DNA-binding protein that plays a critical role in nucleoid compaction, genome replication and DNA replication and transcription. Binds to both ssDNA and dsDNA with a binding site covering about 15 nucleotides. Displays DNA-supercoiling activity only when associated with the viral DNA topoisomerase 2.</text>
</comment>
<evidence type="ECO:0000256" key="7">
    <source>
        <dbReference type="ARBA" id="ARBA00023125"/>
    </source>
</evidence>
<dbReference type="InterPro" id="IPR000119">
    <property type="entry name" value="Hist_DNA-bd"/>
</dbReference>
<keyword evidence="7 13" id="KW-0238">DNA-binding</keyword>
<dbReference type="InterPro" id="IPR005902">
    <property type="entry name" value="HU_DNA-bd_put"/>
</dbReference>
<reference evidence="13 14" key="1">
    <citation type="submission" date="2020-02" db="EMBL/GenBank/DDBJ databases">
        <title>Whole-genome sequencing and comparative analysis of the genomes of Bacteroides thetaiotaomicron and Escherichia coli isolated from a healthy resident in Vietnam.</title>
        <authorList>
            <person name="Mohsin M."/>
            <person name="Tanaka K."/>
            <person name="Kawahara R."/>
            <person name="Kondo S."/>
            <person name="Noguchi H."/>
            <person name="Motooka D."/>
            <person name="Nakamura S."/>
            <person name="Khong D.T."/>
            <person name="Nguyen T.N."/>
            <person name="Tran H.T."/>
            <person name="Yamamoto Y."/>
        </authorList>
    </citation>
    <scope>NUCLEOTIDE SEQUENCE [LARGE SCALE GENOMIC DNA]</scope>
    <source>
        <strain evidence="13 14">F9-2</strain>
    </source>
</reference>
<keyword evidence="6" id="KW-0426">Late protein</keyword>
<dbReference type="SUPFAM" id="SSF47729">
    <property type="entry name" value="IHF-like DNA-binding proteins"/>
    <property type="match status" value="1"/>
</dbReference>
<feature type="compositionally biased region" description="Polar residues" evidence="11">
    <location>
        <begin position="160"/>
        <end position="170"/>
    </location>
</feature>
<comment type="subcellular location">
    <subcellularLocation>
        <location evidence="1">Virion</location>
    </subcellularLocation>
</comment>
<comment type="similarity">
    <text evidence="2">Belongs to the bacterial histone-like protein family.</text>
</comment>
<accession>A0A679HN96</accession>
<dbReference type="GO" id="GO:0005829">
    <property type="term" value="C:cytosol"/>
    <property type="evidence" value="ECO:0007669"/>
    <property type="project" value="TreeGrafter"/>
</dbReference>
<dbReference type="EMBL" id="AP022660">
    <property type="protein sequence ID" value="BCA52516.1"/>
    <property type="molecule type" value="Genomic_DNA"/>
</dbReference>